<sequence length="438" mass="49285">MPLFRRYIFLFFFFSFVASSYGQQLMSKRPTFYALLGTSGGKLNQFDQMLQARGLSGLRNRYQTVGLGYQTRINDFVLGMEVLHNRGGVSELDEFRMNYRTSRALLNVGYAFTEESRFQLIHYMSLGVGFLNFQMLPSERSENLDSFLANPAQGFILRKKDIQKGTFNYGNFLTEIGFQLSYDFDLPGRPEALQLITKMGYSFSPIQGKWNMHGISFDNAQSGAFIRVGAGISLADRNFFYKDASIGVSLIRGFHFTNAKAFNAKLEDAGLNPLTGSPSNWGLRILGNTDRLLYGAELYNLALSGKANAERNHSLNSLRIYGNMGYNLIEYRNIGIGALAGLGFGNIRYSLLKEAKPDFPELFEQREFDGYLKNNGLMMKPEVFVDYAIPMTKRKLFKLVFTAAAGYEIPLANYKLGDQSMASFMSGSYLSFGVGVRP</sequence>
<dbReference type="Proteomes" id="UP000199673">
    <property type="component" value="Unassembled WGS sequence"/>
</dbReference>
<keyword evidence="2" id="KW-1185">Reference proteome</keyword>
<gene>
    <name evidence="1" type="ORF">SAMN04489724_0770</name>
</gene>
<evidence type="ECO:0000313" key="2">
    <source>
        <dbReference type="Proteomes" id="UP000199673"/>
    </source>
</evidence>
<organism evidence="1 2">
    <name type="scientific">Algoriphagus locisalis</name>
    <dbReference type="NCBI Taxonomy" id="305507"/>
    <lineage>
        <taxon>Bacteria</taxon>
        <taxon>Pseudomonadati</taxon>
        <taxon>Bacteroidota</taxon>
        <taxon>Cytophagia</taxon>
        <taxon>Cytophagales</taxon>
        <taxon>Cyclobacteriaceae</taxon>
        <taxon>Algoriphagus</taxon>
    </lineage>
</organism>
<name>A0A1I6Y151_9BACT</name>
<dbReference type="STRING" id="305507.SAMN04489724_0770"/>
<proteinExistence type="predicted"/>
<evidence type="ECO:0000313" key="1">
    <source>
        <dbReference type="EMBL" id="SFT44093.1"/>
    </source>
</evidence>
<reference evidence="2" key="1">
    <citation type="submission" date="2016-10" db="EMBL/GenBank/DDBJ databases">
        <authorList>
            <person name="Varghese N."/>
            <person name="Submissions S."/>
        </authorList>
    </citation>
    <scope>NUCLEOTIDE SEQUENCE [LARGE SCALE GENOMIC DNA]</scope>
    <source>
        <strain evidence="2">DSM 23445</strain>
    </source>
</reference>
<dbReference type="AlphaFoldDB" id="A0A1I6Y151"/>
<accession>A0A1I6Y151</accession>
<protein>
    <submittedName>
        <fullName evidence="1">Uncharacterized protein</fullName>
    </submittedName>
</protein>
<dbReference type="EMBL" id="FPBF01000001">
    <property type="protein sequence ID" value="SFT44093.1"/>
    <property type="molecule type" value="Genomic_DNA"/>
</dbReference>